<dbReference type="PANTHER" id="PTHR11610">
    <property type="entry name" value="LIPASE"/>
    <property type="match status" value="1"/>
</dbReference>
<evidence type="ECO:0000313" key="6">
    <source>
        <dbReference type="EMBL" id="KAF7282880.1"/>
    </source>
</evidence>
<comment type="caution">
    <text evidence="6">The sequence shown here is derived from an EMBL/GenBank/DDBJ whole genome shotgun (WGS) entry which is preliminary data.</text>
</comment>
<gene>
    <name evidence="6" type="ORF">GWI33_001828</name>
</gene>
<feature type="domain" description="Lipase" evidence="5">
    <location>
        <begin position="59"/>
        <end position="329"/>
    </location>
</feature>
<dbReference type="PANTHER" id="PTHR11610:SF173">
    <property type="entry name" value="LIPASE DOMAIN-CONTAINING PROTEIN-RELATED"/>
    <property type="match status" value="1"/>
</dbReference>
<dbReference type="AlphaFoldDB" id="A0A834IRT6"/>
<dbReference type="Pfam" id="PF00151">
    <property type="entry name" value="Lipase"/>
    <property type="match status" value="1"/>
</dbReference>
<dbReference type="GO" id="GO:0016042">
    <property type="term" value="P:lipid catabolic process"/>
    <property type="evidence" value="ECO:0007669"/>
    <property type="project" value="TreeGrafter"/>
</dbReference>
<accession>A0A834IRT6</accession>
<organism evidence="6 7">
    <name type="scientific">Rhynchophorus ferrugineus</name>
    <name type="common">Red palm weevil</name>
    <name type="synonym">Curculio ferrugineus</name>
    <dbReference type="NCBI Taxonomy" id="354439"/>
    <lineage>
        <taxon>Eukaryota</taxon>
        <taxon>Metazoa</taxon>
        <taxon>Ecdysozoa</taxon>
        <taxon>Arthropoda</taxon>
        <taxon>Hexapoda</taxon>
        <taxon>Insecta</taxon>
        <taxon>Pterygota</taxon>
        <taxon>Neoptera</taxon>
        <taxon>Endopterygota</taxon>
        <taxon>Coleoptera</taxon>
        <taxon>Polyphaga</taxon>
        <taxon>Cucujiformia</taxon>
        <taxon>Curculionidae</taxon>
        <taxon>Dryophthorinae</taxon>
        <taxon>Rhynchophorus</taxon>
    </lineage>
</organism>
<sequence length="340" mass="37412">MTTYLEIVTVLFSVYFQCVFLKRIGLSLDYLSEIQAIQDLANQDQAVKASPEYIPFDVNKVEFYVSTTSDKTTKLYYNETRSLRNIKGFSTDSLTVFVIHGWINSHLTQVSVVMRDALLKHGNITAVIVDWSYYSHMDYTTSIAKVPHVGQTVASFIRGMVDDHNCSLDRVIVTGHSLGAQISGFVGKSLNGSLGAIVSMDPAGPLYFESFPESRLSSGDAKYVQAIHSNARMLGVNYNMADADFWPNGGIVQPGCDDESYSLFSHNRSYIFMAESINNNNFYARKCNSITDYRSGSCAGNTVAKMGGLVFDTSLTGAFYLNTSATPPFGLGDIFGDGQN</sequence>
<evidence type="ECO:0000256" key="3">
    <source>
        <dbReference type="ARBA" id="ARBA00022525"/>
    </source>
</evidence>
<evidence type="ECO:0000256" key="1">
    <source>
        <dbReference type="ARBA" id="ARBA00004613"/>
    </source>
</evidence>
<dbReference type="GO" id="GO:0016298">
    <property type="term" value="F:lipase activity"/>
    <property type="evidence" value="ECO:0007669"/>
    <property type="project" value="InterPro"/>
</dbReference>
<name>A0A834IRT6_RHYFE</name>
<dbReference type="GO" id="GO:0005615">
    <property type="term" value="C:extracellular space"/>
    <property type="evidence" value="ECO:0007669"/>
    <property type="project" value="TreeGrafter"/>
</dbReference>
<dbReference type="Proteomes" id="UP000625711">
    <property type="component" value="Unassembled WGS sequence"/>
</dbReference>
<evidence type="ECO:0000256" key="4">
    <source>
        <dbReference type="RuleBase" id="RU004262"/>
    </source>
</evidence>
<dbReference type="Gene3D" id="3.40.50.1820">
    <property type="entry name" value="alpha/beta hydrolase"/>
    <property type="match status" value="1"/>
</dbReference>
<evidence type="ECO:0000256" key="2">
    <source>
        <dbReference type="ARBA" id="ARBA00010701"/>
    </source>
</evidence>
<evidence type="ECO:0000313" key="7">
    <source>
        <dbReference type="Proteomes" id="UP000625711"/>
    </source>
</evidence>
<protein>
    <recommendedName>
        <fullName evidence="5">Lipase domain-containing protein</fullName>
    </recommendedName>
</protein>
<dbReference type="EMBL" id="JAACXV010000152">
    <property type="protein sequence ID" value="KAF7282880.1"/>
    <property type="molecule type" value="Genomic_DNA"/>
</dbReference>
<keyword evidence="7" id="KW-1185">Reference proteome</keyword>
<proteinExistence type="inferred from homology"/>
<comment type="similarity">
    <text evidence="2 4">Belongs to the AB hydrolase superfamily. Lipase family.</text>
</comment>
<dbReference type="PRINTS" id="PR00821">
    <property type="entry name" value="TAGLIPASE"/>
</dbReference>
<keyword evidence="3" id="KW-0964">Secreted</keyword>
<comment type="subcellular location">
    <subcellularLocation>
        <location evidence="1">Secreted</location>
    </subcellularLocation>
</comment>
<reference evidence="6" key="1">
    <citation type="submission" date="2020-08" db="EMBL/GenBank/DDBJ databases">
        <title>Genome sequencing and assembly of the red palm weevil Rhynchophorus ferrugineus.</title>
        <authorList>
            <person name="Dias G.B."/>
            <person name="Bergman C.M."/>
            <person name="Manee M."/>
        </authorList>
    </citation>
    <scope>NUCLEOTIDE SEQUENCE</scope>
    <source>
        <strain evidence="6">AA-2017</strain>
        <tissue evidence="6">Whole larva</tissue>
    </source>
</reference>
<dbReference type="InterPro" id="IPR013818">
    <property type="entry name" value="Lipase"/>
</dbReference>
<dbReference type="SUPFAM" id="SSF53474">
    <property type="entry name" value="alpha/beta-Hydrolases"/>
    <property type="match status" value="1"/>
</dbReference>
<dbReference type="InterPro" id="IPR029058">
    <property type="entry name" value="AB_hydrolase_fold"/>
</dbReference>
<dbReference type="GO" id="GO:0017171">
    <property type="term" value="F:serine hydrolase activity"/>
    <property type="evidence" value="ECO:0007669"/>
    <property type="project" value="TreeGrafter"/>
</dbReference>
<dbReference type="InterPro" id="IPR000734">
    <property type="entry name" value="TAG_lipase"/>
</dbReference>
<dbReference type="OrthoDB" id="199913at2759"/>
<evidence type="ECO:0000259" key="5">
    <source>
        <dbReference type="Pfam" id="PF00151"/>
    </source>
</evidence>